<evidence type="ECO:0000256" key="1">
    <source>
        <dbReference type="SAM" id="Phobius"/>
    </source>
</evidence>
<dbReference type="STRING" id="1385519.N801_14700"/>
<organism evidence="2 3">
    <name type="scientific">Knoellia aerolata DSM 18566</name>
    <dbReference type="NCBI Taxonomy" id="1385519"/>
    <lineage>
        <taxon>Bacteria</taxon>
        <taxon>Bacillati</taxon>
        <taxon>Actinomycetota</taxon>
        <taxon>Actinomycetes</taxon>
        <taxon>Micrococcales</taxon>
        <taxon>Intrasporangiaceae</taxon>
        <taxon>Knoellia</taxon>
    </lineage>
</organism>
<dbReference type="RefSeq" id="WP_035939002.1">
    <property type="nucleotide sequence ID" value="NZ_AVPL01000044.1"/>
</dbReference>
<proteinExistence type="predicted"/>
<gene>
    <name evidence="2" type="ORF">N801_14700</name>
</gene>
<dbReference type="eggNOG" id="COG1277">
    <property type="taxonomic scope" value="Bacteria"/>
</dbReference>
<name>A0A0A0JUE9_9MICO</name>
<protein>
    <submittedName>
        <fullName evidence="2">Uncharacterized protein</fullName>
    </submittedName>
</protein>
<dbReference type="EMBL" id="AVPL01000044">
    <property type="protein sequence ID" value="KGN40339.1"/>
    <property type="molecule type" value="Genomic_DNA"/>
</dbReference>
<dbReference type="AlphaFoldDB" id="A0A0A0JUE9"/>
<feature type="transmembrane region" description="Helical" evidence="1">
    <location>
        <begin position="150"/>
        <end position="170"/>
    </location>
</feature>
<keyword evidence="1" id="KW-1133">Transmembrane helix</keyword>
<feature type="transmembrane region" description="Helical" evidence="1">
    <location>
        <begin position="232"/>
        <end position="250"/>
    </location>
</feature>
<feature type="transmembrane region" description="Helical" evidence="1">
    <location>
        <begin position="105"/>
        <end position="130"/>
    </location>
</feature>
<evidence type="ECO:0000313" key="2">
    <source>
        <dbReference type="EMBL" id="KGN40339.1"/>
    </source>
</evidence>
<accession>A0A0A0JUE9</accession>
<keyword evidence="1" id="KW-0812">Transmembrane</keyword>
<sequence length="256" mass="26115">MSTATVLARASRAEWGRIWSVRSSWVFTGLISCAVVGLGLLVGIDVANNPESVPVGASAWEGARFTAMFALFGTVAMAVVTSTADHGTGAIVPTLQWTPRRGVLLAARALVIALTVTTLGVVLVVAASVVVRTLAPPRVGLPFGDGLRSMGDIVVVLGCGALLGIGLGLATRSTAAALVLAIALLLVLPLLVAQLPFDWAATTSARLPGSGALFLIFGEGPLDDMTVTSARLTLAAWALGALTAGGWRLLRSDAGH</sequence>
<feature type="transmembrane region" description="Helical" evidence="1">
    <location>
        <begin position="64"/>
        <end position="84"/>
    </location>
</feature>
<feature type="transmembrane region" description="Helical" evidence="1">
    <location>
        <begin position="177"/>
        <end position="197"/>
    </location>
</feature>
<dbReference type="OrthoDB" id="5188656at2"/>
<feature type="transmembrane region" description="Helical" evidence="1">
    <location>
        <begin position="25"/>
        <end position="44"/>
    </location>
</feature>
<comment type="caution">
    <text evidence="2">The sequence shown here is derived from an EMBL/GenBank/DDBJ whole genome shotgun (WGS) entry which is preliminary data.</text>
</comment>
<reference evidence="2 3" key="1">
    <citation type="submission" date="2013-08" db="EMBL/GenBank/DDBJ databases">
        <title>The genome sequence of Knoellia aerolata.</title>
        <authorList>
            <person name="Zhu W."/>
            <person name="Wang G."/>
        </authorList>
    </citation>
    <scope>NUCLEOTIDE SEQUENCE [LARGE SCALE GENOMIC DNA]</scope>
    <source>
        <strain evidence="2 3">DSM 18566</strain>
    </source>
</reference>
<keyword evidence="3" id="KW-1185">Reference proteome</keyword>
<keyword evidence="1" id="KW-0472">Membrane</keyword>
<dbReference type="Proteomes" id="UP000030013">
    <property type="component" value="Unassembled WGS sequence"/>
</dbReference>
<evidence type="ECO:0000313" key="3">
    <source>
        <dbReference type="Proteomes" id="UP000030013"/>
    </source>
</evidence>